<sequence>MAFELPAHHALFTLVGSAFIVHLIFKRSEPHRVAVHALLLLAIPAFLSVLLLDRMPVTKALSVSFLTFWTALISSVTLYRLSPWHPLARYPGPVFLRLSKVSMAWISRGGKRHLYTQELHRRYGDIVRVGPNEVSISNAAAIHPLMGTSGLHKGPQWEARTATQSVPPLIAIGDPKEHLRRRKPWNRALNVASLKDFEPFVAHRAEQLVSRLAAQKETTNLARWFGWFTYDLMSDMAFGGGSEMMLNGDEGSVWPLLETGLLNSDTFGHLPWMADYIRAVPGLGANMKQMRSFCIQRTQERIKLGNTSRKDLFYYLNNEDGAEPKPPVSEVTADGTLAIVAGSDTTSSVLSNVFYCLLTHPEAYARLRAEVDSYYPAGEDAFNTKHHADMPYLNAVINETMRLFPPVTDGSQRIVPAGSGGRIIGDSYLPEGTITTVHMYSIQRDARNFAPLPDSFWPERWLHAADGASSVIGMKLVHNATAFFPFSYGPGNCAGKGLALQEMRMVVSAMVQRLELSLADGFDAVAYENDMHDYLILSRPPLPVTVNQRKVSTEGHST</sequence>
<keyword evidence="5" id="KW-0560">Oxidoreductase</keyword>
<dbReference type="InterPro" id="IPR050121">
    <property type="entry name" value="Cytochrome_P450_monoxygenase"/>
</dbReference>
<dbReference type="Proteomes" id="UP000313359">
    <property type="component" value="Unassembled WGS sequence"/>
</dbReference>
<evidence type="ECO:0000256" key="1">
    <source>
        <dbReference type="ARBA" id="ARBA00001971"/>
    </source>
</evidence>
<dbReference type="CDD" id="cd11061">
    <property type="entry name" value="CYP67-like"/>
    <property type="match status" value="1"/>
</dbReference>
<dbReference type="AlphaFoldDB" id="A0A5C2S2K4"/>
<comment type="similarity">
    <text evidence="3">Belongs to the cytochrome P450 family.</text>
</comment>
<evidence type="ECO:0000256" key="4">
    <source>
        <dbReference type="ARBA" id="ARBA00022723"/>
    </source>
</evidence>
<evidence type="ECO:0000256" key="6">
    <source>
        <dbReference type="ARBA" id="ARBA00023004"/>
    </source>
</evidence>
<dbReference type="STRING" id="1328759.A0A5C2S2K4"/>
<proteinExistence type="inferred from homology"/>
<dbReference type="OrthoDB" id="6692864at2759"/>
<name>A0A5C2S2K4_9APHY</name>
<keyword evidence="8" id="KW-0349">Heme</keyword>
<dbReference type="SUPFAM" id="SSF48264">
    <property type="entry name" value="Cytochrome P450"/>
    <property type="match status" value="1"/>
</dbReference>
<keyword evidence="9" id="KW-0472">Membrane</keyword>
<feature type="transmembrane region" description="Helical" evidence="9">
    <location>
        <begin position="61"/>
        <end position="81"/>
    </location>
</feature>
<keyword evidence="6 8" id="KW-0408">Iron</keyword>
<evidence type="ECO:0000256" key="9">
    <source>
        <dbReference type="SAM" id="Phobius"/>
    </source>
</evidence>
<dbReference type="Pfam" id="PF00067">
    <property type="entry name" value="p450"/>
    <property type="match status" value="1"/>
</dbReference>
<keyword evidence="9" id="KW-0812">Transmembrane</keyword>
<comment type="pathway">
    <text evidence="2">Secondary metabolite biosynthesis.</text>
</comment>
<dbReference type="PRINTS" id="PR00463">
    <property type="entry name" value="EP450I"/>
</dbReference>
<feature type="transmembrane region" description="Helical" evidence="9">
    <location>
        <begin position="6"/>
        <end position="25"/>
    </location>
</feature>
<dbReference type="PRINTS" id="PR00385">
    <property type="entry name" value="P450"/>
</dbReference>
<comment type="cofactor">
    <cofactor evidence="1 8">
        <name>heme</name>
        <dbReference type="ChEBI" id="CHEBI:30413"/>
    </cofactor>
</comment>
<reference evidence="10" key="1">
    <citation type="journal article" date="2018" name="Genome Biol. Evol.">
        <title>Genomics and development of Lentinus tigrinus, a white-rot wood-decaying mushroom with dimorphic fruiting bodies.</title>
        <authorList>
            <person name="Wu B."/>
            <person name="Xu Z."/>
            <person name="Knudson A."/>
            <person name="Carlson A."/>
            <person name="Chen N."/>
            <person name="Kovaka S."/>
            <person name="LaButti K."/>
            <person name="Lipzen A."/>
            <person name="Pennachio C."/>
            <person name="Riley R."/>
            <person name="Schakwitz W."/>
            <person name="Umezawa K."/>
            <person name="Ohm R.A."/>
            <person name="Grigoriev I.V."/>
            <person name="Nagy L.G."/>
            <person name="Gibbons J."/>
            <person name="Hibbett D."/>
        </authorList>
    </citation>
    <scope>NUCLEOTIDE SEQUENCE [LARGE SCALE GENOMIC DNA]</scope>
    <source>
        <strain evidence="10">ALCF2SS1-6</strain>
    </source>
</reference>
<keyword evidence="7 10" id="KW-0503">Monooxygenase</keyword>
<dbReference type="EMBL" id="ML122283">
    <property type="protein sequence ID" value="RPD57079.1"/>
    <property type="molecule type" value="Genomic_DNA"/>
</dbReference>
<evidence type="ECO:0000256" key="3">
    <source>
        <dbReference type="ARBA" id="ARBA00010617"/>
    </source>
</evidence>
<dbReference type="PANTHER" id="PTHR24305:SF187">
    <property type="entry name" value="P450, PUTATIVE (EUROFUNG)-RELATED"/>
    <property type="match status" value="1"/>
</dbReference>
<dbReference type="InterPro" id="IPR036396">
    <property type="entry name" value="Cyt_P450_sf"/>
</dbReference>
<dbReference type="GO" id="GO:0016705">
    <property type="term" value="F:oxidoreductase activity, acting on paired donors, with incorporation or reduction of molecular oxygen"/>
    <property type="evidence" value="ECO:0007669"/>
    <property type="project" value="InterPro"/>
</dbReference>
<feature type="binding site" description="axial binding residue" evidence="8">
    <location>
        <position position="493"/>
    </location>
    <ligand>
        <name>heme</name>
        <dbReference type="ChEBI" id="CHEBI:30413"/>
    </ligand>
    <ligandPart>
        <name>Fe</name>
        <dbReference type="ChEBI" id="CHEBI:18248"/>
    </ligandPart>
</feature>
<dbReference type="InterPro" id="IPR001128">
    <property type="entry name" value="Cyt_P450"/>
</dbReference>
<keyword evidence="9" id="KW-1133">Transmembrane helix</keyword>
<evidence type="ECO:0000313" key="10">
    <source>
        <dbReference type="EMBL" id="RPD57079.1"/>
    </source>
</evidence>
<dbReference type="GO" id="GO:0005506">
    <property type="term" value="F:iron ion binding"/>
    <property type="evidence" value="ECO:0007669"/>
    <property type="project" value="InterPro"/>
</dbReference>
<gene>
    <name evidence="10" type="ORF">L227DRAFT_578269</name>
</gene>
<dbReference type="GO" id="GO:0004497">
    <property type="term" value="F:monooxygenase activity"/>
    <property type="evidence" value="ECO:0007669"/>
    <property type="project" value="UniProtKB-KW"/>
</dbReference>
<accession>A0A5C2S2K4</accession>
<evidence type="ECO:0000313" key="11">
    <source>
        <dbReference type="Proteomes" id="UP000313359"/>
    </source>
</evidence>
<dbReference type="GO" id="GO:0020037">
    <property type="term" value="F:heme binding"/>
    <property type="evidence" value="ECO:0007669"/>
    <property type="project" value="InterPro"/>
</dbReference>
<evidence type="ECO:0000256" key="7">
    <source>
        <dbReference type="ARBA" id="ARBA00023033"/>
    </source>
</evidence>
<evidence type="ECO:0000256" key="8">
    <source>
        <dbReference type="PIRSR" id="PIRSR602401-1"/>
    </source>
</evidence>
<protein>
    <submittedName>
        <fullName evidence="10">High nitrogen upregulated cytochrome P450 monooxygenase 2</fullName>
    </submittedName>
</protein>
<keyword evidence="11" id="KW-1185">Reference proteome</keyword>
<evidence type="ECO:0000256" key="2">
    <source>
        <dbReference type="ARBA" id="ARBA00005179"/>
    </source>
</evidence>
<organism evidence="10 11">
    <name type="scientific">Lentinus tigrinus ALCF2SS1-6</name>
    <dbReference type="NCBI Taxonomy" id="1328759"/>
    <lineage>
        <taxon>Eukaryota</taxon>
        <taxon>Fungi</taxon>
        <taxon>Dikarya</taxon>
        <taxon>Basidiomycota</taxon>
        <taxon>Agaricomycotina</taxon>
        <taxon>Agaricomycetes</taxon>
        <taxon>Polyporales</taxon>
        <taxon>Polyporaceae</taxon>
        <taxon>Lentinus</taxon>
    </lineage>
</organism>
<evidence type="ECO:0000256" key="5">
    <source>
        <dbReference type="ARBA" id="ARBA00023002"/>
    </source>
</evidence>
<dbReference type="InterPro" id="IPR002401">
    <property type="entry name" value="Cyt_P450_E_grp-I"/>
</dbReference>
<keyword evidence="4 8" id="KW-0479">Metal-binding</keyword>
<dbReference type="Gene3D" id="1.10.630.10">
    <property type="entry name" value="Cytochrome P450"/>
    <property type="match status" value="1"/>
</dbReference>
<feature type="transmembrane region" description="Helical" evidence="9">
    <location>
        <begin position="37"/>
        <end position="55"/>
    </location>
</feature>
<dbReference type="PANTHER" id="PTHR24305">
    <property type="entry name" value="CYTOCHROME P450"/>
    <property type="match status" value="1"/>
</dbReference>